<sequence>MCPGVSIAKKELLGLTVGLLSKFHFSAPVVEGKEVPPSLVGVVGLTNAPLPFKQCVQLV</sequence>
<dbReference type="EMBL" id="CAXITT010001630">
    <property type="protein sequence ID" value="CAL1548736.1"/>
    <property type="molecule type" value="Genomic_DNA"/>
</dbReference>
<keyword evidence="3" id="KW-1185">Reference proteome</keyword>
<dbReference type="EMBL" id="CAXITT010001108">
    <property type="protein sequence ID" value="CAL1547927.1"/>
    <property type="molecule type" value="Genomic_DNA"/>
</dbReference>
<accession>A0AAV2IRE8</accession>
<dbReference type="AlphaFoldDB" id="A0AAV2IRE8"/>
<reference evidence="2 3" key="1">
    <citation type="submission" date="2024-04" db="EMBL/GenBank/DDBJ databases">
        <authorList>
            <consortium name="Genoscope - CEA"/>
            <person name="William W."/>
        </authorList>
    </citation>
    <scope>NUCLEOTIDE SEQUENCE [LARGE SCALE GENOMIC DNA]</scope>
</reference>
<evidence type="ECO:0000313" key="2">
    <source>
        <dbReference type="EMBL" id="CAL1548736.1"/>
    </source>
</evidence>
<organism evidence="2 3">
    <name type="scientific">Lymnaea stagnalis</name>
    <name type="common">Great pond snail</name>
    <name type="synonym">Helix stagnalis</name>
    <dbReference type="NCBI Taxonomy" id="6523"/>
    <lineage>
        <taxon>Eukaryota</taxon>
        <taxon>Metazoa</taxon>
        <taxon>Spiralia</taxon>
        <taxon>Lophotrochozoa</taxon>
        <taxon>Mollusca</taxon>
        <taxon>Gastropoda</taxon>
        <taxon>Heterobranchia</taxon>
        <taxon>Euthyneura</taxon>
        <taxon>Panpulmonata</taxon>
        <taxon>Hygrophila</taxon>
        <taxon>Lymnaeoidea</taxon>
        <taxon>Lymnaeidae</taxon>
        <taxon>Lymnaea</taxon>
    </lineage>
</organism>
<name>A0AAV2IRE8_LYMST</name>
<evidence type="ECO:0000313" key="1">
    <source>
        <dbReference type="EMBL" id="CAL1547927.1"/>
    </source>
</evidence>
<dbReference type="Proteomes" id="UP001497497">
    <property type="component" value="Unassembled WGS sequence"/>
</dbReference>
<gene>
    <name evidence="1" type="ORF">GSLYS_00021244001</name>
    <name evidence="2" type="ORF">GSLYS_00022053001</name>
</gene>
<comment type="caution">
    <text evidence="2">The sequence shown here is derived from an EMBL/GenBank/DDBJ whole genome shotgun (WGS) entry which is preliminary data.</text>
</comment>
<evidence type="ECO:0008006" key="4">
    <source>
        <dbReference type="Google" id="ProtNLM"/>
    </source>
</evidence>
<protein>
    <recommendedName>
        <fullName evidence="4">Cytochrome P450</fullName>
    </recommendedName>
</protein>
<proteinExistence type="predicted"/>
<evidence type="ECO:0000313" key="3">
    <source>
        <dbReference type="Proteomes" id="UP001497497"/>
    </source>
</evidence>